<comment type="caution">
    <text evidence="1">The sequence shown here is derived from an EMBL/GenBank/DDBJ whole genome shotgun (WGS) entry which is preliminary data.</text>
</comment>
<reference evidence="1 2" key="1">
    <citation type="submission" date="2019-09" db="EMBL/GenBank/DDBJ databases">
        <title>Draft genome of the ectomycorrhizal ascomycete Sphaerosporella brunnea.</title>
        <authorList>
            <consortium name="DOE Joint Genome Institute"/>
            <person name="Benucci G.M."/>
            <person name="Marozzi G."/>
            <person name="Antonielli L."/>
            <person name="Sanchez S."/>
            <person name="Marco P."/>
            <person name="Wang X."/>
            <person name="Falini L.B."/>
            <person name="Barry K."/>
            <person name="Haridas S."/>
            <person name="Lipzen A."/>
            <person name="Labutti K."/>
            <person name="Grigoriev I.V."/>
            <person name="Murat C."/>
            <person name="Martin F."/>
            <person name="Albertini E."/>
            <person name="Donnini D."/>
            <person name="Bonito G."/>
        </authorList>
    </citation>
    <scope>NUCLEOTIDE SEQUENCE [LARGE SCALE GENOMIC DNA]</scope>
    <source>
        <strain evidence="1 2">Sb_GMNB300</strain>
    </source>
</reference>
<dbReference type="AlphaFoldDB" id="A0A5J5ESA0"/>
<sequence length="144" mass="15924">MYRHKLGIYFSKYLMFAKMKARAKNLRPDELCCAPKLIASHSVFLFMASAGISLAIAKSGKGLLSGQLHGNSNHGWNGQPDSSTTFAPKFRLQVAARERQRFQGETRVCLVDGGLEIVEIEISTDFVFATAFFCVRICISAARS</sequence>
<dbReference type="InParanoid" id="A0A5J5ESA0"/>
<name>A0A5J5ESA0_9PEZI</name>
<proteinExistence type="predicted"/>
<dbReference type="EMBL" id="VXIS01000153">
    <property type="protein sequence ID" value="KAA8900482.1"/>
    <property type="molecule type" value="Genomic_DNA"/>
</dbReference>
<dbReference type="Proteomes" id="UP000326924">
    <property type="component" value="Unassembled WGS sequence"/>
</dbReference>
<evidence type="ECO:0000313" key="1">
    <source>
        <dbReference type="EMBL" id="KAA8900482.1"/>
    </source>
</evidence>
<keyword evidence="2" id="KW-1185">Reference proteome</keyword>
<evidence type="ECO:0000313" key="2">
    <source>
        <dbReference type="Proteomes" id="UP000326924"/>
    </source>
</evidence>
<accession>A0A5J5ESA0</accession>
<gene>
    <name evidence="1" type="ORF">FN846DRAFT_892097</name>
</gene>
<protein>
    <submittedName>
        <fullName evidence="1">Uncharacterized protein</fullName>
    </submittedName>
</protein>
<organism evidence="1 2">
    <name type="scientific">Sphaerosporella brunnea</name>
    <dbReference type="NCBI Taxonomy" id="1250544"/>
    <lineage>
        <taxon>Eukaryota</taxon>
        <taxon>Fungi</taxon>
        <taxon>Dikarya</taxon>
        <taxon>Ascomycota</taxon>
        <taxon>Pezizomycotina</taxon>
        <taxon>Pezizomycetes</taxon>
        <taxon>Pezizales</taxon>
        <taxon>Pyronemataceae</taxon>
        <taxon>Sphaerosporella</taxon>
    </lineage>
</organism>